<protein>
    <submittedName>
        <fullName evidence="1">Uncharacterized protein</fullName>
    </submittedName>
</protein>
<dbReference type="AlphaFoldDB" id="A0A1H3K5X4"/>
<reference evidence="1 2" key="1">
    <citation type="submission" date="2016-10" db="EMBL/GenBank/DDBJ databases">
        <authorList>
            <person name="de Groot N.N."/>
        </authorList>
    </citation>
    <scope>NUCLEOTIDE SEQUENCE [LARGE SCALE GENOMIC DNA]</scope>
    <source>
        <strain evidence="1 2">DSM 21650</strain>
    </source>
</reference>
<proteinExistence type="predicted"/>
<dbReference type="Proteomes" id="UP000198625">
    <property type="component" value="Unassembled WGS sequence"/>
</dbReference>
<sequence length="368" mass="43267">MIWKMKELEKFLNSIDYNQLWDKFTKTKYAIYNDKNFYISDDVGIDLNLIKKDSCFVGNVDARFIGNTAISINNNYVAIWNEDTITKDTDNAKLASLIIHEMFHCFQLASGEKRFPNELLGIDYPITIENVNLRMLERRYLLGASIENDKEKRMKLLTLYFNIRNKREKLLGSIIEYEKAIESIEGTAVYVEYKARTQLIPNNRKSILEEYIKGFTEINEKNLKIRQSTYNQGLLLGLIADEYIPNWKDKFANSELFLSDFIKSELEIKEVNIDYKHEDLAAIEQCVINWKEQIDTVFDEFERRSKLNSLEEGFQVTGFDPMNIVKRNQEIIHKNFLRVKIGECEQIIKGPVKALVGDHFFDVKRIEW</sequence>
<gene>
    <name evidence="1" type="ORF">SAMN05660462_00129</name>
</gene>
<evidence type="ECO:0000313" key="1">
    <source>
        <dbReference type="EMBL" id="SDY47008.1"/>
    </source>
</evidence>
<evidence type="ECO:0000313" key="2">
    <source>
        <dbReference type="Proteomes" id="UP000198625"/>
    </source>
</evidence>
<accession>A0A1H3K5X4</accession>
<dbReference type="OrthoDB" id="161597at2"/>
<organism evidence="1 2">
    <name type="scientific">Proteiniborus ethanoligenes</name>
    <dbReference type="NCBI Taxonomy" id="415015"/>
    <lineage>
        <taxon>Bacteria</taxon>
        <taxon>Bacillati</taxon>
        <taxon>Bacillota</taxon>
        <taxon>Clostridia</taxon>
        <taxon>Eubacteriales</taxon>
        <taxon>Proteiniborus</taxon>
    </lineage>
</organism>
<keyword evidence="2" id="KW-1185">Reference proteome</keyword>
<name>A0A1H3K5X4_9FIRM</name>
<dbReference type="RefSeq" id="WP_091725802.1">
    <property type="nucleotide sequence ID" value="NZ_FNQE01000001.1"/>
</dbReference>
<dbReference type="STRING" id="415015.SAMN05660462_00129"/>
<dbReference type="EMBL" id="FNQE01000001">
    <property type="protein sequence ID" value="SDY47008.1"/>
    <property type="molecule type" value="Genomic_DNA"/>
</dbReference>